<dbReference type="RefSeq" id="XP_040667464.1">
    <property type="nucleotide sequence ID" value="XM_040814663.1"/>
</dbReference>
<feature type="transmembrane region" description="Helical" evidence="6">
    <location>
        <begin position="406"/>
        <end position="427"/>
    </location>
</feature>
<keyword evidence="5 6" id="KW-0472">Membrane</keyword>
<gene>
    <name evidence="8" type="ORF">ASPVEDRAFT_52597</name>
</gene>
<feature type="transmembrane region" description="Helical" evidence="6">
    <location>
        <begin position="482"/>
        <end position="500"/>
    </location>
</feature>
<evidence type="ECO:0000313" key="8">
    <source>
        <dbReference type="EMBL" id="OJJ01702.1"/>
    </source>
</evidence>
<keyword evidence="3 6" id="KW-0812">Transmembrane</keyword>
<dbReference type="PANTHER" id="PTHR43341:SF6">
    <property type="entry name" value="AMINO ACID TRANSPORTER (EUROFUNG)"/>
    <property type="match status" value="1"/>
</dbReference>
<feature type="transmembrane region" description="Helical" evidence="6">
    <location>
        <begin position="185"/>
        <end position="206"/>
    </location>
</feature>
<feature type="transmembrane region" description="Helical" evidence="6">
    <location>
        <begin position="335"/>
        <end position="357"/>
    </location>
</feature>
<dbReference type="Proteomes" id="UP000184073">
    <property type="component" value="Unassembled WGS sequence"/>
</dbReference>
<feature type="transmembrane region" description="Helical" evidence="6">
    <location>
        <begin position="377"/>
        <end position="394"/>
    </location>
</feature>
<protein>
    <recommendedName>
        <fullName evidence="7">Amino acid permease/ SLC12A domain-containing protein</fullName>
    </recommendedName>
</protein>
<evidence type="ECO:0000313" key="9">
    <source>
        <dbReference type="Proteomes" id="UP000184073"/>
    </source>
</evidence>
<keyword evidence="4 6" id="KW-1133">Transmembrane helix</keyword>
<evidence type="ECO:0000256" key="6">
    <source>
        <dbReference type="SAM" id="Phobius"/>
    </source>
</evidence>
<organism evidence="8 9">
    <name type="scientific">Aspergillus versicolor CBS 583.65</name>
    <dbReference type="NCBI Taxonomy" id="1036611"/>
    <lineage>
        <taxon>Eukaryota</taxon>
        <taxon>Fungi</taxon>
        <taxon>Dikarya</taxon>
        <taxon>Ascomycota</taxon>
        <taxon>Pezizomycotina</taxon>
        <taxon>Eurotiomycetes</taxon>
        <taxon>Eurotiomycetidae</taxon>
        <taxon>Eurotiales</taxon>
        <taxon>Aspergillaceae</taxon>
        <taxon>Aspergillus</taxon>
        <taxon>Aspergillus subgen. Nidulantes</taxon>
    </lineage>
</organism>
<evidence type="ECO:0000256" key="3">
    <source>
        <dbReference type="ARBA" id="ARBA00022692"/>
    </source>
</evidence>
<feature type="domain" description="Amino acid permease/ SLC12A" evidence="7">
    <location>
        <begin position="42"/>
        <end position="505"/>
    </location>
</feature>
<dbReference type="GO" id="GO:0016020">
    <property type="term" value="C:membrane"/>
    <property type="evidence" value="ECO:0007669"/>
    <property type="project" value="UniProtKB-SubCell"/>
</dbReference>
<dbReference type="VEuPathDB" id="FungiDB:ASPVEDRAFT_52597"/>
<feature type="transmembrane region" description="Helical" evidence="6">
    <location>
        <begin position="71"/>
        <end position="104"/>
    </location>
</feature>
<dbReference type="PANTHER" id="PTHR43341">
    <property type="entry name" value="AMINO ACID PERMEASE"/>
    <property type="match status" value="1"/>
</dbReference>
<evidence type="ECO:0000256" key="4">
    <source>
        <dbReference type="ARBA" id="ARBA00022989"/>
    </source>
</evidence>
<dbReference type="InterPro" id="IPR050524">
    <property type="entry name" value="APC_YAT"/>
</dbReference>
<feature type="transmembrane region" description="Helical" evidence="6">
    <location>
        <begin position="448"/>
        <end position="470"/>
    </location>
</feature>
<feature type="transmembrane region" description="Helical" evidence="6">
    <location>
        <begin position="45"/>
        <end position="65"/>
    </location>
</feature>
<proteinExistence type="predicted"/>
<accession>A0A1L9PJM3</accession>
<evidence type="ECO:0000259" key="7">
    <source>
        <dbReference type="Pfam" id="PF00324"/>
    </source>
</evidence>
<reference evidence="9" key="1">
    <citation type="journal article" date="2017" name="Genome Biol.">
        <title>Comparative genomics reveals high biological diversity and specific adaptations in the industrially and medically important fungal genus Aspergillus.</title>
        <authorList>
            <person name="de Vries R.P."/>
            <person name="Riley R."/>
            <person name="Wiebenga A."/>
            <person name="Aguilar-Osorio G."/>
            <person name="Amillis S."/>
            <person name="Uchima C.A."/>
            <person name="Anderluh G."/>
            <person name="Asadollahi M."/>
            <person name="Askin M."/>
            <person name="Barry K."/>
            <person name="Battaglia E."/>
            <person name="Bayram O."/>
            <person name="Benocci T."/>
            <person name="Braus-Stromeyer S.A."/>
            <person name="Caldana C."/>
            <person name="Canovas D."/>
            <person name="Cerqueira G.C."/>
            <person name="Chen F."/>
            <person name="Chen W."/>
            <person name="Choi C."/>
            <person name="Clum A."/>
            <person name="Dos Santos R.A."/>
            <person name="Damasio A.R."/>
            <person name="Diallinas G."/>
            <person name="Emri T."/>
            <person name="Fekete E."/>
            <person name="Flipphi M."/>
            <person name="Freyberg S."/>
            <person name="Gallo A."/>
            <person name="Gournas C."/>
            <person name="Habgood R."/>
            <person name="Hainaut M."/>
            <person name="Harispe M.L."/>
            <person name="Henrissat B."/>
            <person name="Hilden K.S."/>
            <person name="Hope R."/>
            <person name="Hossain A."/>
            <person name="Karabika E."/>
            <person name="Karaffa L."/>
            <person name="Karanyi Z."/>
            <person name="Krasevec N."/>
            <person name="Kuo A."/>
            <person name="Kusch H."/>
            <person name="LaButti K."/>
            <person name="Lagendijk E.L."/>
            <person name="Lapidus A."/>
            <person name="Levasseur A."/>
            <person name="Lindquist E."/>
            <person name="Lipzen A."/>
            <person name="Logrieco A.F."/>
            <person name="MacCabe A."/>
            <person name="Maekelae M.R."/>
            <person name="Malavazi I."/>
            <person name="Melin P."/>
            <person name="Meyer V."/>
            <person name="Mielnichuk N."/>
            <person name="Miskei M."/>
            <person name="Molnar A.P."/>
            <person name="Mule G."/>
            <person name="Ngan C.Y."/>
            <person name="Orejas M."/>
            <person name="Orosz E."/>
            <person name="Ouedraogo J.P."/>
            <person name="Overkamp K.M."/>
            <person name="Park H.-S."/>
            <person name="Perrone G."/>
            <person name="Piumi F."/>
            <person name="Punt P.J."/>
            <person name="Ram A.F."/>
            <person name="Ramon A."/>
            <person name="Rauscher S."/>
            <person name="Record E."/>
            <person name="Riano-Pachon D.M."/>
            <person name="Robert V."/>
            <person name="Roehrig J."/>
            <person name="Ruller R."/>
            <person name="Salamov A."/>
            <person name="Salih N.S."/>
            <person name="Samson R.A."/>
            <person name="Sandor E."/>
            <person name="Sanguinetti M."/>
            <person name="Schuetze T."/>
            <person name="Sepcic K."/>
            <person name="Shelest E."/>
            <person name="Sherlock G."/>
            <person name="Sophianopoulou V."/>
            <person name="Squina F.M."/>
            <person name="Sun H."/>
            <person name="Susca A."/>
            <person name="Todd R.B."/>
            <person name="Tsang A."/>
            <person name="Unkles S.E."/>
            <person name="van de Wiele N."/>
            <person name="van Rossen-Uffink D."/>
            <person name="Oliveira J.V."/>
            <person name="Vesth T.C."/>
            <person name="Visser J."/>
            <person name="Yu J.-H."/>
            <person name="Zhou M."/>
            <person name="Andersen M.R."/>
            <person name="Archer D.B."/>
            <person name="Baker S.E."/>
            <person name="Benoit I."/>
            <person name="Brakhage A.A."/>
            <person name="Braus G.H."/>
            <person name="Fischer R."/>
            <person name="Frisvad J.C."/>
            <person name="Goldman G.H."/>
            <person name="Houbraken J."/>
            <person name="Oakley B."/>
            <person name="Pocsi I."/>
            <person name="Scazzocchio C."/>
            <person name="Seiboth B."/>
            <person name="vanKuyk P.A."/>
            <person name="Wortman J."/>
            <person name="Dyer P.S."/>
            <person name="Grigoriev I.V."/>
        </authorList>
    </citation>
    <scope>NUCLEOTIDE SEQUENCE [LARGE SCALE GENOMIC DNA]</scope>
    <source>
        <strain evidence="9">CBS 583.65</strain>
    </source>
</reference>
<dbReference type="InterPro" id="IPR004841">
    <property type="entry name" value="AA-permease/SLC12A_dom"/>
</dbReference>
<keyword evidence="2" id="KW-0813">Transport</keyword>
<feature type="transmembrane region" description="Helical" evidence="6">
    <location>
        <begin position="124"/>
        <end position="145"/>
    </location>
</feature>
<dbReference type="PIRSF" id="PIRSF006060">
    <property type="entry name" value="AA_transporter"/>
    <property type="match status" value="1"/>
</dbReference>
<feature type="transmembrane region" description="Helical" evidence="6">
    <location>
        <begin position="273"/>
        <end position="292"/>
    </location>
</feature>
<dbReference type="Pfam" id="PF00324">
    <property type="entry name" value="AA_permease"/>
    <property type="match status" value="1"/>
</dbReference>
<evidence type="ECO:0000256" key="5">
    <source>
        <dbReference type="ARBA" id="ARBA00023136"/>
    </source>
</evidence>
<dbReference type="FunFam" id="1.20.1740.10:FF:000001">
    <property type="entry name" value="Amino acid permease"/>
    <property type="match status" value="1"/>
</dbReference>
<comment type="subcellular location">
    <subcellularLocation>
        <location evidence="1">Membrane</location>
        <topology evidence="1">Multi-pass membrane protein</topology>
    </subcellularLocation>
</comment>
<dbReference type="GO" id="GO:0015171">
    <property type="term" value="F:amino acid transmembrane transporter activity"/>
    <property type="evidence" value="ECO:0007669"/>
    <property type="project" value="TreeGrafter"/>
</dbReference>
<dbReference type="STRING" id="1036611.A0A1L9PJM3"/>
<dbReference type="AlphaFoldDB" id="A0A1L9PJM3"/>
<keyword evidence="9" id="KW-1185">Reference proteome</keyword>
<dbReference type="GeneID" id="63730174"/>
<sequence length="555" mass="60908">MKTEKGPAPESGDVLTAASEVGDVHETSGNTDQLQRRLGNRHIQLIAIGGSIGTGLFINIGMGLAKGGPGSLLIGLIILCCFMALVNNCIAEMTVLLPVSGGFIRMADKWVDSALGFMAGWNFFLYEAIVIPFEITALSIVLGYWRDDIPSVAVTAATIVLYGVLNIMPVGLYGETEFWLSSGKVLLVFILFGFTFFSMVGVNPSADAYGFRYWNDPGPFAEWHSQGNLGRFEGLLNVIWAGTFIVVGPEYLSMAAAETKLPRTYVKTAYKTVYFRFGLFFIGSALAAGIVIPYNNHTLQALAAGEESSSSAASSPYVIAMRQFGITFLPDLVNALIFTSILSAGNTYTFCAMRSLYSMSLEGRAPRILSKCTKDGIPIYCLAVTCLISCLAFLQESSGSLVVLQWFVNLVTAGCTINFVVICITYLRFYRACMVQGVDRTALPYYGYFQPYAAWAGLAWTVFVVLGYGYSSFTPWDVGTFFSYYTMAIFAVVMFTAWKVGMRSRVVRPEDVDLMWERPVIDAYEASCAEVPVGFWTEVAQMVGFRRRRTLDINA</sequence>
<evidence type="ECO:0000256" key="1">
    <source>
        <dbReference type="ARBA" id="ARBA00004141"/>
    </source>
</evidence>
<feature type="transmembrane region" description="Helical" evidence="6">
    <location>
        <begin position="151"/>
        <end position="173"/>
    </location>
</feature>
<dbReference type="EMBL" id="KV878128">
    <property type="protein sequence ID" value="OJJ01702.1"/>
    <property type="molecule type" value="Genomic_DNA"/>
</dbReference>
<dbReference type="Gene3D" id="1.20.1740.10">
    <property type="entry name" value="Amino acid/polyamine transporter I"/>
    <property type="match status" value="1"/>
</dbReference>
<evidence type="ECO:0000256" key="2">
    <source>
        <dbReference type="ARBA" id="ARBA00022448"/>
    </source>
</evidence>
<dbReference type="OrthoDB" id="10062876at2759"/>
<name>A0A1L9PJM3_ASPVE</name>